<reference evidence="2 3" key="1">
    <citation type="journal article" date="2021" name="Nat. Commun.">
        <title>Genetic determinants of endophytism in the Arabidopsis root mycobiome.</title>
        <authorList>
            <person name="Mesny F."/>
            <person name="Miyauchi S."/>
            <person name="Thiergart T."/>
            <person name="Pickel B."/>
            <person name="Atanasova L."/>
            <person name="Karlsson M."/>
            <person name="Huettel B."/>
            <person name="Barry K.W."/>
            <person name="Haridas S."/>
            <person name="Chen C."/>
            <person name="Bauer D."/>
            <person name="Andreopoulos W."/>
            <person name="Pangilinan J."/>
            <person name="LaButti K."/>
            <person name="Riley R."/>
            <person name="Lipzen A."/>
            <person name="Clum A."/>
            <person name="Drula E."/>
            <person name="Henrissat B."/>
            <person name="Kohler A."/>
            <person name="Grigoriev I.V."/>
            <person name="Martin F.M."/>
            <person name="Hacquard S."/>
        </authorList>
    </citation>
    <scope>NUCLEOTIDE SEQUENCE [LARGE SCALE GENOMIC DNA]</scope>
    <source>
        <strain evidence="2 3">MPI-SDFR-AT-0080</strain>
    </source>
</reference>
<evidence type="ECO:0000256" key="1">
    <source>
        <dbReference type="SAM" id="MobiDB-lite"/>
    </source>
</evidence>
<proteinExistence type="predicted"/>
<dbReference type="Proteomes" id="UP000774617">
    <property type="component" value="Unassembled WGS sequence"/>
</dbReference>
<dbReference type="EMBL" id="JAGTJR010000005">
    <property type="protein sequence ID" value="KAH7060882.1"/>
    <property type="molecule type" value="Genomic_DNA"/>
</dbReference>
<keyword evidence="3" id="KW-1185">Reference proteome</keyword>
<name>A0ABQ8GMJ0_9PEZI</name>
<evidence type="ECO:0000313" key="3">
    <source>
        <dbReference type="Proteomes" id="UP000774617"/>
    </source>
</evidence>
<sequence>MRHTVRYHLRALVRRLKRRADGIKANNASRAAPMACGAPCHYHYQPHTNRSAYSLLSADDMLLDDSIELLPPPRMVPAASGRPSAALSSPSSSSRPPSHSGASTSTLDTCSPPTPRSETLSDNSSSNSAGQRRCRRRETWTKSLALDALFFLLDEEGREEEKEDRGAETKPRDALRTKRDSFMWMKFDGHGGGLAWADGARLAGVPVVM</sequence>
<feature type="region of interest" description="Disordered" evidence="1">
    <location>
        <begin position="73"/>
        <end position="136"/>
    </location>
</feature>
<organism evidence="2 3">
    <name type="scientific">Macrophomina phaseolina</name>
    <dbReference type="NCBI Taxonomy" id="35725"/>
    <lineage>
        <taxon>Eukaryota</taxon>
        <taxon>Fungi</taxon>
        <taxon>Dikarya</taxon>
        <taxon>Ascomycota</taxon>
        <taxon>Pezizomycotina</taxon>
        <taxon>Dothideomycetes</taxon>
        <taxon>Dothideomycetes incertae sedis</taxon>
        <taxon>Botryosphaeriales</taxon>
        <taxon>Botryosphaeriaceae</taxon>
        <taxon>Macrophomina</taxon>
    </lineage>
</organism>
<gene>
    <name evidence="2" type="ORF">B0J12DRAFT_696211</name>
</gene>
<feature type="compositionally biased region" description="Low complexity" evidence="1">
    <location>
        <begin position="77"/>
        <end position="105"/>
    </location>
</feature>
<comment type="caution">
    <text evidence="2">The sequence shown here is derived from an EMBL/GenBank/DDBJ whole genome shotgun (WGS) entry which is preliminary data.</text>
</comment>
<accession>A0ABQ8GMJ0</accession>
<evidence type="ECO:0000313" key="2">
    <source>
        <dbReference type="EMBL" id="KAH7060882.1"/>
    </source>
</evidence>
<protein>
    <submittedName>
        <fullName evidence="2">Uncharacterized protein</fullName>
    </submittedName>
</protein>
<feature type="compositionally biased region" description="Polar residues" evidence="1">
    <location>
        <begin position="106"/>
        <end position="120"/>
    </location>
</feature>